<protein>
    <submittedName>
        <fullName evidence="2">Uncharacterized protein</fullName>
    </submittedName>
</protein>
<keyword evidence="1" id="KW-0175">Coiled coil</keyword>
<dbReference type="Proteomes" id="UP000008237">
    <property type="component" value="Unassembled WGS sequence"/>
</dbReference>
<feature type="coiled-coil region" evidence="1">
    <location>
        <begin position="84"/>
        <end position="111"/>
    </location>
</feature>
<gene>
    <name evidence="2" type="ORF">EAI_02127</name>
</gene>
<name>E2BAC7_HARSA</name>
<reference evidence="2 3" key="1">
    <citation type="journal article" date="2010" name="Science">
        <title>Genomic comparison of the ants Camponotus floridanus and Harpegnathos saltator.</title>
        <authorList>
            <person name="Bonasio R."/>
            <person name="Zhang G."/>
            <person name="Ye C."/>
            <person name="Mutti N.S."/>
            <person name="Fang X."/>
            <person name="Qin N."/>
            <person name="Donahue G."/>
            <person name="Yang P."/>
            <person name="Li Q."/>
            <person name="Li C."/>
            <person name="Zhang P."/>
            <person name="Huang Z."/>
            <person name="Berger S.L."/>
            <person name="Reinberg D."/>
            <person name="Wang J."/>
            <person name="Liebig J."/>
        </authorList>
    </citation>
    <scope>NUCLEOTIDE SEQUENCE [LARGE SCALE GENOMIC DNA]</scope>
    <source>
        <strain evidence="2 3">R22 G/1</strain>
    </source>
</reference>
<evidence type="ECO:0000313" key="2">
    <source>
        <dbReference type="EMBL" id="EFN87353.1"/>
    </source>
</evidence>
<dbReference type="InParanoid" id="E2BAC7"/>
<organism evidence="3">
    <name type="scientific">Harpegnathos saltator</name>
    <name type="common">Jerdon's jumping ant</name>
    <dbReference type="NCBI Taxonomy" id="610380"/>
    <lineage>
        <taxon>Eukaryota</taxon>
        <taxon>Metazoa</taxon>
        <taxon>Ecdysozoa</taxon>
        <taxon>Arthropoda</taxon>
        <taxon>Hexapoda</taxon>
        <taxon>Insecta</taxon>
        <taxon>Pterygota</taxon>
        <taxon>Neoptera</taxon>
        <taxon>Endopterygota</taxon>
        <taxon>Hymenoptera</taxon>
        <taxon>Apocrita</taxon>
        <taxon>Aculeata</taxon>
        <taxon>Formicoidea</taxon>
        <taxon>Formicidae</taxon>
        <taxon>Ponerinae</taxon>
        <taxon>Ponerini</taxon>
        <taxon>Harpegnathos</taxon>
    </lineage>
</organism>
<evidence type="ECO:0000256" key="1">
    <source>
        <dbReference type="SAM" id="Coils"/>
    </source>
</evidence>
<sequence length="160" mass="19319">MREEEGRRIRELEIKLDKKEREGRRNNVVVREVEIGEKGVEEGVNKIWRRLELEVEMREVKRIGKGRKEGEGMVLVKLGNWEEKRKVMELKKKLRGKKERIEDDLTVEERKTKWRTEREVEAERRRGKRVQMGYMKMWVDGRMQRWGEMGEVVGVEGKLK</sequence>
<accession>E2BAC7</accession>
<keyword evidence="3" id="KW-1185">Reference proteome</keyword>
<evidence type="ECO:0000313" key="3">
    <source>
        <dbReference type="Proteomes" id="UP000008237"/>
    </source>
</evidence>
<proteinExistence type="predicted"/>
<dbReference type="EMBL" id="GL446699">
    <property type="protein sequence ID" value="EFN87353.1"/>
    <property type="molecule type" value="Genomic_DNA"/>
</dbReference>
<dbReference type="OMA" id="REWIVND"/>
<dbReference type="AlphaFoldDB" id="E2BAC7"/>